<protein>
    <recommendedName>
        <fullName evidence="2 5">Basal-body rod modification protein FlgD</fullName>
    </recommendedName>
</protein>
<gene>
    <name evidence="8" type="ORF">GT348_09040</name>
</gene>
<keyword evidence="8" id="KW-0282">Flagellum</keyword>
<keyword evidence="8" id="KW-0969">Cilium</keyword>
<keyword evidence="8" id="KW-0966">Cell projection</keyword>
<dbReference type="RefSeq" id="WP_160619549.1">
    <property type="nucleotide sequence ID" value="NZ_CP047653.1"/>
</dbReference>
<evidence type="ECO:0000256" key="6">
    <source>
        <dbReference type="SAM" id="MobiDB-lite"/>
    </source>
</evidence>
<dbReference type="GO" id="GO:0044781">
    <property type="term" value="P:bacterial-type flagellum organization"/>
    <property type="evidence" value="ECO:0007669"/>
    <property type="project" value="UniProtKB-UniRule"/>
</dbReference>
<dbReference type="InterPro" id="IPR025965">
    <property type="entry name" value="FlgD/Vpr_Ig-like"/>
</dbReference>
<accession>A0A6P1NLI7</accession>
<evidence type="ECO:0000313" key="9">
    <source>
        <dbReference type="Proteomes" id="UP000463975"/>
    </source>
</evidence>
<keyword evidence="8" id="KW-0614">Plasmid</keyword>
<evidence type="ECO:0000259" key="7">
    <source>
        <dbReference type="Pfam" id="PF13860"/>
    </source>
</evidence>
<evidence type="ECO:0000256" key="1">
    <source>
        <dbReference type="ARBA" id="ARBA00010577"/>
    </source>
</evidence>
<sequence>MAISAIDKLQQSTNQAAVSNVPSMSTSVNDGIRGNSSKSAFSSLAKNENQFLTLLTTQLKHQDPTNPTDSKSLTSELAQFTAVEQQVQTNNNLESLITLNESAQLSQSHNIIGKIASVKSNTLPLQSGKGSLSFKASNNQIIAISVADSSGKVVKSAVVHASGNNDTWNWDGKSDDGTQLPDGAYSVAVKTADTAGNSYDMPFLVNGKITGVRKGSDGLYIEMGEAVAPMVDVKTESTPEASEKA</sequence>
<evidence type="ECO:0000256" key="4">
    <source>
        <dbReference type="ARBA" id="ARBA00024746"/>
    </source>
</evidence>
<name>A0A6P1NLI7_9PROT</name>
<dbReference type="AlphaFoldDB" id="A0A6P1NLI7"/>
<dbReference type="Gene3D" id="2.60.40.4070">
    <property type="match status" value="1"/>
</dbReference>
<dbReference type="KEGG" id="bomb:GT348_09040"/>
<proteinExistence type="inferred from homology"/>
<dbReference type="Proteomes" id="UP000463975">
    <property type="component" value="Plasmid unnamed1"/>
</dbReference>
<comment type="similarity">
    <text evidence="1 5">Belongs to the FlgD family.</text>
</comment>
<dbReference type="Pfam" id="PF13860">
    <property type="entry name" value="FlgD_ig"/>
    <property type="match status" value="1"/>
</dbReference>
<dbReference type="InterPro" id="IPR005648">
    <property type="entry name" value="FlgD"/>
</dbReference>
<dbReference type="Gene3D" id="2.30.30.910">
    <property type="match status" value="1"/>
</dbReference>
<geneLocation type="plasmid" evidence="8 9">
    <name>unnamed1</name>
</geneLocation>
<comment type="function">
    <text evidence="4 5">Required for flagellar hook formation. May act as a scaffolding protein.</text>
</comment>
<keyword evidence="9" id="KW-1185">Reference proteome</keyword>
<dbReference type="EMBL" id="CP047653">
    <property type="protein sequence ID" value="QHI96492.1"/>
    <property type="molecule type" value="Genomic_DNA"/>
</dbReference>
<organism evidence="8 9">
    <name type="scientific">Aristophania vespae</name>
    <dbReference type="NCBI Taxonomy" id="2697033"/>
    <lineage>
        <taxon>Bacteria</taxon>
        <taxon>Pseudomonadati</taxon>
        <taxon>Pseudomonadota</taxon>
        <taxon>Alphaproteobacteria</taxon>
        <taxon>Acetobacterales</taxon>
        <taxon>Acetobacteraceae</taxon>
        <taxon>Aristophania</taxon>
    </lineage>
</organism>
<feature type="domain" description="FlgD/Vpr Ig-like" evidence="7">
    <location>
        <begin position="126"/>
        <end position="193"/>
    </location>
</feature>
<feature type="region of interest" description="Disordered" evidence="6">
    <location>
        <begin position="14"/>
        <end position="33"/>
    </location>
</feature>
<evidence type="ECO:0000313" key="8">
    <source>
        <dbReference type="EMBL" id="QHI96492.1"/>
    </source>
</evidence>
<keyword evidence="3 5" id="KW-1005">Bacterial flagellum biogenesis</keyword>
<reference evidence="8 9" key="1">
    <citation type="submission" date="2020-01" db="EMBL/GenBank/DDBJ databases">
        <title>Genome sequencing of strain KACC 21507.</title>
        <authorList>
            <person name="Heo J."/>
            <person name="Kim S.-J."/>
            <person name="Kim J.-S."/>
            <person name="Hong S.-B."/>
            <person name="Kwon S.-W."/>
        </authorList>
    </citation>
    <scope>NUCLEOTIDE SEQUENCE [LARGE SCALE GENOMIC DNA]</scope>
    <source>
        <strain evidence="8 9">KACC 21507</strain>
        <plasmid evidence="8 9">unnamed1</plasmid>
    </source>
</reference>
<evidence type="ECO:0000256" key="5">
    <source>
        <dbReference type="RuleBase" id="RU362076"/>
    </source>
</evidence>
<evidence type="ECO:0000256" key="2">
    <source>
        <dbReference type="ARBA" id="ARBA00016013"/>
    </source>
</evidence>
<dbReference type="Pfam" id="PF03963">
    <property type="entry name" value="FlgD"/>
    <property type="match status" value="1"/>
</dbReference>
<evidence type="ECO:0000256" key="3">
    <source>
        <dbReference type="ARBA" id="ARBA00022795"/>
    </source>
</evidence>